<comment type="cofactor">
    <cofactor evidence="1 4">
        <name>(R)-lipoate</name>
        <dbReference type="ChEBI" id="CHEBI:83088"/>
    </cofactor>
</comment>
<dbReference type="SUPFAM" id="SSF47005">
    <property type="entry name" value="Peripheral subunit-binding domain of 2-oxo acid dehydrogenase complex"/>
    <property type="match status" value="1"/>
</dbReference>
<dbReference type="PANTHER" id="PTHR23151:SF90">
    <property type="entry name" value="DIHYDROLIPOYLLYSINE-RESIDUE ACETYLTRANSFERASE COMPONENT OF PYRUVATE DEHYDROGENASE COMPLEX, MITOCHONDRIAL-RELATED"/>
    <property type="match status" value="1"/>
</dbReference>
<dbReference type="EC" id="2.3.1.-" evidence="4"/>
<dbReference type="InterPro" id="IPR001078">
    <property type="entry name" value="2-oxoacid_DH_actylTfrase"/>
</dbReference>
<dbReference type="Pfam" id="PF02817">
    <property type="entry name" value="E3_binding"/>
    <property type="match status" value="1"/>
</dbReference>
<accession>A0ABW7Z7B1</accession>
<dbReference type="PROSITE" id="PS51826">
    <property type="entry name" value="PSBD"/>
    <property type="match status" value="1"/>
</dbReference>
<feature type="domain" description="Peripheral subunit-binding (PSBD)" evidence="7">
    <location>
        <begin position="162"/>
        <end position="199"/>
    </location>
</feature>
<dbReference type="InterPro" id="IPR011053">
    <property type="entry name" value="Single_hybrid_motif"/>
</dbReference>
<evidence type="ECO:0000259" key="7">
    <source>
        <dbReference type="PROSITE" id="PS51826"/>
    </source>
</evidence>
<keyword evidence="4" id="KW-0808">Transferase</keyword>
<evidence type="ECO:0000313" key="8">
    <source>
        <dbReference type="EMBL" id="MFI6502579.1"/>
    </source>
</evidence>
<evidence type="ECO:0000256" key="3">
    <source>
        <dbReference type="ARBA" id="ARBA00022823"/>
    </source>
</evidence>
<dbReference type="SUPFAM" id="SSF51230">
    <property type="entry name" value="Single hybrid motif"/>
    <property type="match status" value="1"/>
</dbReference>
<dbReference type="Gene3D" id="3.30.559.10">
    <property type="entry name" value="Chloramphenicol acetyltransferase-like domain"/>
    <property type="match status" value="1"/>
</dbReference>
<dbReference type="CDD" id="cd06849">
    <property type="entry name" value="lipoyl_domain"/>
    <property type="match status" value="1"/>
</dbReference>
<dbReference type="PANTHER" id="PTHR23151">
    <property type="entry name" value="DIHYDROLIPOAMIDE ACETYL/SUCCINYL-TRANSFERASE-RELATED"/>
    <property type="match status" value="1"/>
</dbReference>
<dbReference type="Pfam" id="PF00364">
    <property type="entry name" value="Biotin_lipoyl"/>
    <property type="match status" value="1"/>
</dbReference>
<keyword evidence="9" id="KW-1185">Reference proteome</keyword>
<dbReference type="PROSITE" id="PS50968">
    <property type="entry name" value="BIOTINYL_LIPOYL"/>
    <property type="match status" value="1"/>
</dbReference>
<dbReference type="InterPro" id="IPR000089">
    <property type="entry name" value="Biotin_lipoyl"/>
</dbReference>
<comment type="similarity">
    <text evidence="2 4">Belongs to the 2-oxoacid dehydrogenase family.</text>
</comment>
<proteinExistence type="inferred from homology"/>
<dbReference type="RefSeq" id="WP_397087961.1">
    <property type="nucleotide sequence ID" value="NZ_JBITGY010000010.1"/>
</dbReference>
<comment type="caution">
    <text evidence="8">The sequence shown here is derived from an EMBL/GenBank/DDBJ whole genome shotgun (WGS) entry which is preliminary data.</text>
</comment>
<dbReference type="InterPro" id="IPR023213">
    <property type="entry name" value="CAT-like_dom_sf"/>
</dbReference>
<dbReference type="InterPro" id="IPR045257">
    <property type="entry name" value="E2/Pdx1"/>
</dbReference>
<feature type="domain" description="Lipoyl-binding" evidence="6">
    <location>
        <begin position="2"/>
        <end position="77"/>
    </location>
</feature>
<dbReference type="Pfam" id="PF00198">
    <property type="entry name" value="2-oxoacid_dh"/>
    <property type="match status" value="1"/>
</dbReference>
<evidence type="ECO:0000256" key="4">
    <source>
        <dbReference type="RuleBase" id="RU003423"/>
    </source>
</evidence>
<evidence type="ECO:0000259" key="6">
    <source>
        <dbReference type="PROSITE" id="PS50968"/>
    </source>
</evidence>
<keyword evidence="3 4" id="KW-0450">Lipoyl</keyword>
<evidence type="ECO:0000313" key="9">
    <source>
        <dbReference type="Proteomes" id="UP001612741"/>
    </source>
</evidence>
<dbReference type="Gene3D" id="2.40.50.100">
    <property type="match status" value="1"/>
</dbReference>
<dbReference type="EMBL" id="JBITGY010000010">
    <property type="protein sequence ID" value="MFI6502579.1"/>
    <property type="molecule type" value="Genomic_DNA"/>
</dbReference>
<feature type="compositionally biased region" description="Pro residues" evidence="5">
    <location>
        <begin position="129"/>
        <end position="148"/>
    </location>
</feature>
<dbReference type="Gene3D" id="4.10.320.10">
    <property type="entry name" value="E3-binding domain"/>
    <property type="match status" value="1"/>
</dbReference>
<dbReference type="Proteomes" id="UP001612741">
    <property type="component" value="Unassembled WGS sequence"/>
</dbReference>
<dbReference type="InterPro" id="IPR004167">
    <property type="entry name" value="PSBD"/>
</dbReference>
<feature type="compositionally biased region" description="Low complexity" evidence="5">
    <location>
        <begin position="86"/>
        <end position="110"/>
    </location>
</feature>
<feature type="region of interest" description="Disordered" evidence="5">
    <location>
        <begin position="81"/>
        <end position="162"/>
    </location>
</feature>
<name>A0ABW7Z7B1_9ACTN</name>
<sequence>MARVLHMPEVAAGALEAVLQTWGVAAGVPYAKGEVIATVETDKAVVEVEAEEPGVLLRTLVGEGAAVTVGAPIAVVGAPGEPPEAAEPVLAGLPASGGADRPAGVAGAVPAGPPPAGDPPHDASAPRSQPEPPAQARPLPEAPPPPRAPGSGGGSRTPPRVFSSPLARRLAGEAGLRVEDIPGSGPNGRVVRKDVEAAVAARAVRTTEERAYTEIPHTRMRRAIAARLAESKRTAPHFYLRGTARVDALLALRAQLNRGDLRISVNDLVVKAAACAHARVPAMNVTWSEEAVRAYRQVDLAVAVATEAGLVTPVLRDVAGMTVSRVAAVMREYGERARAGRLRQDELEGGTLTVTNLGMYGTEEFAAIVNPPQAAILAVGAARRQPVVDGDAVVAASVLTVTLSADHRPVDGVVAAEWMKVFLELLENPVTILA</sequence>
<dbReference type="SUPFAM" id="SSF52777">
    <property type="entry name" value="CoA-dependent acyltransferases"/>
    <property type="match status" value="1"/>
</dbReference>
<keyword evidence="4" id="KW-0012">Acyltransferase</keyword>
<organism evidence="8 9">
    <name type="scientific">Nonomuraea typhae</name>
    <dbReference type="NCBI Taxonomy" id="2603600"/>
    <lineage>
        <taxon>Bacteria</taxon>
        <taxon>Bacillati</taxon>
        <taxon>Actinomycetota</taxon>
        <taxon>Actinomycetes</taxon>
        <taxon>Streptosporangiales</taxon>
        <taxon>Streptosporangiaceae</taxon>
        <taxon>Nonomuraea</taxon>
    </lineage>
</organism>
<evidence type="ECO:0000256" key="1">
    <source>
        <dbReference type="ARBA" id="ARBA00001938"/>
    </source>
</evidence>
<gene>
    <name evidence="8" type="ORF">ACIBG2_34740</name>
</gene>
<reference evidence="8 9" key="1">
    <citation type="submission" date="2024-10" db="EMBL/GenBank/DDBJ databases">
        <title>The Natural Products Discovery Center: Release of the First 8490 Sequenced Strains for Exploring Actinobacteria Biosynthetic Diversity.</title>
        <authorList>
            <person name="Kalkreuter E."/>
            <person name="Kautsar S.A."/>
            <person name="Yang D."/>
            <person name="Bader C.D."/>
            <person name="Teijaro C.N."/>
            <person name="Fluegel L."/>
            <person name="Davis C.M."/>
            <person name="Simpson J.R."/>
            <person name="Lauterbach L."/>
            <person name="Steele A.D."/>
            <person name="Gui C."/>
            <person name="Meng S."/>
            <person name="Li G."/>
            <person name="Viehrig K."/>
            <person name="Ye F."/>
            <person name="Su P."/>
            <person name="Kiefer A.F."/>
            <person name="Nichols A."/>
            <person name="Cepeda A.J."/>
            <person name="Yan W."/>
            <person name="Fan B."/>
            <person name="Jiang Y."/>
            <person name="Adhikari A."/>
            <person name="Zheng C.-J."/>
            <person name="Schuster L."/>
            <person name="Cowan T.M."/>
            <person name="Smanski M.J."/>
            <person name="Chevrette M.G."/>
            <person name="De Carvalho L.P.S."/>
            <person name="Shen B."/>
        </authorList>
    </citation>
    <scope>NUCLEOTIDE SEQUENCE [LARGE SCALE GENOMIC DNA]</scope>
    <source>
        <strain evidence="8 9">NPDC050545</strain>
    </source>
</reference>
<evidence type="ECO:0000256" key="2">
    <source>
        <dbReference type="ARBA" id="ARBA00007317"/>
    </source>
</evidence>
<protein>
    <recommendedName>
        <fullName evidence="4">Dihydrolipoamide acetyltransferase component of pyruvate dehydrogenase complex</fullName>
        <ecNumber evidence="4">2.3.1.-</ecNumber>
    </recommendedName>
</protein>
<evidence type="ECO:0000256" key="5">
    <source>
        <dbReference type="SAM" id="MobiDB-lite"/>
    </source>
</evidence>
<dbReference type="InterPro" id="IPR036625">
    <property type="entry name" value="E3-bd_dom_sf"/>
</dbReference>